<proteinExistence type="predicted"/>
<feature type="region of interest" description="Disordered" evidence="1">
    <location>
        <begin position="305"/>
        <end position="360"/>
    </location>
</feature>
<comment type="caution">
    <text evidence="2">The sequence shown here is derived from an EMBL/GenBank/DDBJ whole genome shotgun (WGS) entry which is preliminary data.</text>
</comment>
<keyword evidence="3" id="KW-1185">Reference proteome</keyword>
<feature type="region of interest" description="Disordered" evidence="1">
    <location>
        <begin position="152"/>
        <end position="176"/>
    </location>
</feature>
<feature type="compositionally biased region" description="Low complexity" evidence="1">
    <location>
        <begin position="348"/>
        <end position="359"/>
    </location>
</feature>
<feature type="compositionally biased region" description="Basic and acidic residues" evidence="1">
    <location>
        <begin position="158"/>
        <end position="176"/>
    </location>
</feature>
<dbReference type="Proteomes" id="UP001222325">
    <property type="component" value="Unassembled WGS sequence"/>
</dbReference>
<evidence type="ECO:0000313" key="2">
    <source>
        <dbReference type="EMBL" id="KAJ7093942.1"/>
    </source>
</evidence>
<name>A0AAD6U8E2_9AGAR</name>
<dbReference type="EMBL" id="JARJCN010000015">
    <property type="protein sequence ID" value="KAJ7093942.1"/>
    <property type="molecule type" value="Genomic_DNA"/>
</dbReference>
<feature type="region of interest" description="Disordered" evidence="1">
    <location>
        <begin position="485"/>
        <end position="542"/>
    </location>
</feature>
<feature type="compositionally biased region" description="Polar residues" evidence="1">
    <location>
        <begin position="514"/>
        <end position="542"/>
    </location>
</feature>
<sequence length="542" mass="59410">MVRLTLDARITDSIRDSLPKAQPRFDYYLGERRLAVHINEASVEQLGEFQLAGEIALFQCLARYTLSRRTPETPLNYHGTLQTHILCPRIYHLLVSPWLRLTSTNACSMDAMHLFVGVLSTILGFPSTYVWFLDAFGPLLDSASEVYDAYQSTSTSRTAEKRPSDGGESHSKRTKYTHRERVNFHYTKVKGILSDLSSAQSSPSTISSSLMNASSPRENLQDVYEELEVAAILRLQSPTLDGVNFPSFFIAQPHTIPPSSLGLSLSKPASATVPPSSSPCNFPYQSYAMPLRENLEDIVDENEVESILRSQSPTPDSPTSPALSSGQVPTTSPRSPGSSHTSMRRTPSDSQQASSNSSAIVVRERSRNFVAGAMTFARRKVASLKRIARKKTFSSISQDLQDGFVSVLNTGAEDVTCSVTKQTIPPTPKPSSQLAPPLLLSPPFRRGRAPSPPSPLPDMLFKASRATNVPVSYETYASHKYPSTATFSTHEIPNPMKTWYPNRQSTPAHKRRQTSSAQNSVPSALDHSNSSSAGGSRLNASE</sequence>
<gene>
    <name evidence="2" type="ORF">B0H15DRAFT_147151</name>
</gene>
<evidence type="ECO:0000256" key="1">
    <source>
        <dbReference type="SAM" id="MobiDB-lite"/>
    </source>
</evidence>
<feature type="compositionally biased region" description="Low complexity" evidence="1">
    <location>
        <begin position="310"/>
        <end position="325"/>
    </location>
</feature>
<protein>
    <submittedName>
        <fullName evidence="2">Uncharacterized protein</fullName>
    </submittedName>
</protein>
<reference evidence="2" key="1">
    <citation type="submission" date="2023-03" db="EMBL/GenBank/DDBJ databases">
        <title>Massive genome expansion in bonnet fungi (Mycena s.s.) driven by repeated elements and novel gene families across ecological guilds.</title>
        <authorList>
            <consortium name="Lawrence Berkeley National Laboratory"/>
            <person name="Harder C.B."/>
            <person name="Miyauchi S."/>
            <person name="Viragh M."/>
            <person name="Kuo A."/>
            <person name="Thoen E."/>
            <person name="Andreopoulos B."/>
            <person name="Lu D."/>
            <person name="Skrede I."/>
            <person name="Drula E."/>
            <person name="Henrissat B."/>
            <person name="Morin E."/>
            <person name="Kohler A."/>
            <person name="Barry K."/>
            <person name="LaButti K."/>
            <person name="Morin E."/>
            <person name="Salamov A."/>
            <person name="Lipzen A."/>
            <person name="Mereny Z."/>
            <person name="Hegedus B."/>
            <person name="Baldrian P."/>
            <person name="Stursova M."/>
            <person name="Weitz H."/>
            <person name="Taylor A."/>
            <person name="Grigoriev I.V."/>
            <person name="Nagy L.G."/>
            <person name="Martin F."/>
            <person name="Kauserud H."/>
        </authorList>
    </citation>
    <scope>NUCLEOTIDE SEQUENCE</scope>
    <source>
        <strain evidence="2">CBHHK173m</strain>
    </source>
</reference>
<evidence type="ECO:0000313" key="3">
    <source>
        <dbReference type="Proteomes" id="UP001222325"/>
    </source>
</evidence>
<dbReference type="AlphaFoldDB" id="A0AAD6U8E2"/>
<accession>A0AAD6U8E2</accession>
<organism evidence="2 3">
    <name type="scientific">Mycena belliarum</name>
    <dbReference type="NCBI Taxonomy" id="1033014"/>
    <lineage>
        <taxon>Eukaryota</taxon>
        <taxon>Fungi</taxon>
        <taxon>Dikarya</taxon>
        <taxon>Basidiomycota</taxon>
        <taxon>Agaricomycotina</taxon>
        <taxon>Agaricomycetes</taxon>
        <taxon>Agaricomycetidae</taxon>
        <taxon>Agaricales</taxon>
        <taxon>Marasmiineae</taxon>
        <taxon>Mycenaceae</taxon>
        <taxon>Mycena</taxon>
    </lineage>
</organism>
<feature type="compositionally biased region" description="Polar residues" evidence="1">
    <location>
        <begin position="326"/>
        <end position="345"/>
    </location>
</feature>